<dbReference type="Gene3D" id="1.20.1440.60">
    <property type="entry name" value="23S rRNA-intervening sequence"/>
    <property type="match status" value="1"/>
</dbReference>
<gene>
    <name evidence="1" type="ORF">SAMN05421856_104149</name>
</gene>
<dbReference type="InterPro" id="IPR036583">
    <property type="entry name" value="23S_rRNA_IVS_sf"/>
</dbReference>
<dbReference type="Pfam" id="PF05635">
    <property type="entry name" value="23S_rRNA_IVP"/>
    <property type="match status" value="1"/>
</dbReference>
<evidence type="ECO:0000313" key="2">
    <source>
        <dbReference type="Proteomes" id="UP000199450"/>
    </source>
</evidence>
<dbReference type="CDD" id="cd16377">
    <property type="entry name" value="23S_rRNA_IVP_like"/>
    <property type="match status" value="1"/>
</dbReference>
<dbReference type="InterPro" id="IPR012657">
    <property type="entry name" value="23S_rRNA-intervening_sequence"/>
</dbReference>
<dbReference type="EMBL" id="FOBV01000004">
    <property type="protein sequence ID" value="SEM55426.1"/>
    <property type="molecule type" value="Genomic_DNA"/>
</dbReference>
<organism evidence="1 2">
    <name type="scientific">Chryseobacterium taichungense</name>
    <dbReference type="NCBI Taxonomy" id="295069"/>
    <lineage>
        <taxon>Bacteria</taxon>
        <taxon>Pseudomonadati</taxon>
        <taxon>Bacteroidota</taxon>
        <taxon>Flavobacteriia</taxon>
        <taxon>Flavobacteriales</taxon>
        <taxon>Weeksellaceae</taxon>
        <taxon>Chryseobacterium group</taxon>
        <taxon>Chryseobacterium</taxon>
    </lineage>
</organism>
<dbReference type="PANTHER" id="PTHR38471:SF2">
    <property type="entry name" value="FOUR HELIX BUNDLE PROTEIN"/>
    <property type="match status" value="1"/>
</dbReference>
<dbReference type="PANTHER" id="PTHR38471">
    <property type="entry name" value="FOUR HELIX BUNDLE PROTEIN"/>
    <property type="match status" value="1"/>
</dbReference>
<evidence type="ECO:0000313" key="1">
    <source>
        <dbReference type="EMBL" id="SEM55426.1"/>
    </source>
</evidence>
<dbReference type="AlphaFoldDB" id="A0A1H7ZAR7"/>
<reference evidence="2" key="1">
    <citation type="submission" date="2016-10" db="EMBL/GenBank/DDBJ databases">
        <authorList>
            <person name="Varghese N."/>
            <person name="Submissions S."/>
        </authorList>
    </citation>
    <scope>NUCLEOTIDE SEQUENCE [LARGE SCALE GENOMIC DNA]</scope>
    <source>
        <strain evidence="2">DSM 17453</strain>
    </source>
</reference>
<protein>
    <submittedName>
        <fullName evidence="1">Four helix bundle protein</fullName>
    </submittedName>
</protein>
<dbReference type="NCBIfam" id="TIGR02436">
    <property type="entry name" value="four helix bundle protein"/>
    <property type="match status" value="1"/>
</dbReference>
<sequence length="135" mass="16017">MIMPTIKFHQDLKVYQKSFDTAMEIYQLSKIFPKEERYSLTDQIRRSSRSVSANISEAWGKRKYEKSFIAKLTDSEGEARETQTWLQFARSCEYINEEQFKILNNQYNQIIGMLVNMISQSQNWCTFSSTDKNKK</sequence>
<dbReference type="STRING" id="295069.SAMN05421856_104149"/>
<dbReference type="Proteomes" id="UP000199450">
    <property type="component" value="Unassembled WGS sequence"/>
</dbReference>
<dbReference type="SUPFAM" id="SSF158446">
    <property type="entry name" value="IVS-encoded protein-like"/>
    <property type="match status" value="1"/>
</dbReference>
<accession>A0A1H7ZAR7</accession>
<name>A0A1H7ZAR7_9FLAO</name>
<proteinExistence type="predicted"/>
<keyword evidence="2" id="KW-1185">Reference proteome</keyword>